<dbReference type="PROSITE" id="PS50850">
    <property type="entry name" value="MFS"/>
    <property type="match status" value="1"/>
</dbReference>
<feature type="transmembrane region" description="Helical" evidence="6">
    <location>
        <begin position="48"/>
        <end position="66"/>
    </location>
</feature>
<dbReference type="GO" id="GO:0022857">
    <property type="term" value="F:transmembrane transporter activity"/>
    <property type="evidence" value="ECO:0007669"/>
    <property type="project" value="InterPro"/>
</dbReference>
<dbReference type="PRINTS" id="PR01036">
    <property type="entry name" value="TCRTETB"/>
</dbReference>
<comment type="caution">
    <text evidence="8">The sequence shown here is derived from an EMBL/GenBank/DDBJ whole genome shotgun (WGS) entry which is preliminary data.</text>
</comment>
<sequence>MVETIAKKHWSHLLTLCAGIMTLYMNTTMVAVALPALTNSLGASPAEAAWVVSAYNVAFLAVLLPCGLFGDRLGHKRLLLLGSMVFLVSALVCALAPSAIWLIVGRAGMGLAASVFTPMSLALLPTVIEPSDMALANSLWTAAGGVGAPLGPLLGGWIIHALGWRGIFWLDVVVIALVFFGCSRLPKARAVPSHPVLPWVQILLSAFGFLVLTVGMINVGGKVSFSAVWLPILIGLAALALALVFGGRSDQALVDLGLLNNPRFLVNTVTLFFINLVLFGLLYVTPHYLQNILGNSPARGGLMLMPLAGTAIVGALAAGLLVRRSKIGRWLLPSSIFLVAGGLLVGALTSPSSGYGYLAAGLSLAGFGVGAGQSLALQEAMAQVHPERRGSGASLVNTIRQLGSLLGVAFIASLVINLAGEPASDASYIHAMDSVFVLCSAACVLTGFALLFMHTRQQKL</sequence>
<evidence type="ECO:0000256" key="5">
    <source>
        <dbReference type="ARBA" id="ARBA00023136"/>
    </source>
</evidence>
<dbReference type="InterPro" id="IPR020846">
    <property type="entry name" value="MFS_dom"/>
</dbReference>
<evidence type="ECO:0000256" key="1">
    <source>
        <dbReference type="ARBA" id="ARBA00004651"/>
    </source>
</evidence>
<feature type="domain" description="Major facilitator superfamily (MFS) profile" evidence="7">
    <location>
        <begin position="12"/>
        <end position="458"/>
    </location>
</feature>
<feature type="transmembrane region" description="Helical" evidence="6">
    <location>
        <begin position="197"/>
        <end position="217"/>
    </location>
</feature>
<dbReference type="InterPro" id="IPR011701">
    <property type="entry name" value="MFS"/>
</dbReference>
<evidence type="ECO:0000256" key="6">
    <source>
        <dbReference type="SAM" id="Phobius"/>
    </source>
</evidence>
<dbReference type="GO" id="GO:0005886">
    <property type="term" value="C:plasma membrane"/>
    <property type="evidence" value="ECO:0007669"/>
    <property type="project" value="UniProtKB-SubCell"/>
</dbReference>
<dbReference type="PANTHER" id="PTHR42718">
    <property type="entry name" value="MAJOR FACILITATOR SUPERFAMILY MULTIDRUG TRANSPORTER MFSC"/>
    <property type="match status" value="1"/>
</dbReference>
<dbReference type="InterPro" id="IPR036259">
    <property type="entry name" value="MFS_trans_sf"/>
</dbReference>
<feature type="transmembrane region" description="Helical" evidence="6">
    <location>
        <begin position="109"/>
        <end position="127"/>
    </location>
</feature>
<evidence type="ECO:0000256" key="4">
    <source>
        <dbReference type="ARBA" id="ARBA00022989"/>
    </source>
</evidence>
<comment type="subcellular location">
    <subcellularLocation>
        <location evidence="1">Cell membrane</location>
        <topology evidence="1">Multi-pass membrane protein</topology>
    </subcellularLocation>
</comment>
<dbReference type="Proteomes" id="UP000218690">
    <property type="component" value="Unassembled WGS sequence"/>
</dbReference>
<feature type="transmembrane region" description="Helical" evidence="6">
    <location>
        <begin position="355"/>
        <end position="377"/>
    </location>
</feature>
<proteinExistence type="predicted"/>
<dbReference type="SUPFAM" id="SSF103473">
    <property type="entry name" value="MFS general substrate transporter"/>
    <property type="match status" value="1"/>
</dbReference>
<feature type="transmembrane region" description="Helical" evidence="6">
    <location>
        <begin position="431"/>
        <end position="453"/>
    </location>
</feature>
<gene>
    <name evidence="8" type="ORF">COM45_00780</name>
</gene>
<feature type="transmembrane region" description="Helical" evidence="6">
    <location>
        <begin position="330"/>
        <end position="349"/>
    </location>
</feature>
<accession>A0A2A4AJQ9</accession>
<keyword evidence="3 6" id="KW-0812">Transmembrane</keyword>
<dbReference type="Pfam" id="PF07690">
    <property type="entry name" value="MFS_1"/>
    <property type="match status" value="1"/>
</dbReference>
<dbReference type="AlphaFoldDB" id="A0A2A4AJQ9"/>
<dbReference type="Gene3D" id="1.20.1250.20">
    <property type="entry name" value="MFS general substrate transporter like domains"/>
    <property type="match status" value="1"/>
</dbReference>
<feature type="transmembrane region" description="Helical" evidence="6">
    <location>
        <begin position="264"/>
        <end position="284"/>
    </location>
</feature>
<dbReference type="EMBL" id="NWBP01000001">
    <property type="protein sequence ID" value="PCC83985.1"/>
    <property type="molecule type" value="Genomic_DNA"/>
</dbReference>
<feature type="transmembrane region" description="Helical" evidence="6">
    <location>
        <begin position="78"/>
        <end position="103"/>
    </location>
</feature>
<name>A0A2A4AJQ9_9CORY</name>
<feature type="transmembrane region" description="Helical" evidence="6">
    <location>
        <begin position="139"/>
        <end position="160"/>
    </location>
</feature>
<dbReference type="Gene3D" id="1.20.1720.10">
    <property type="entry name" value="Multidrug resistance protein D"/>
    <property type="match status" value="1"/>
</dbReference>
<evidence type="ECO:0000256" key="2">
    <source>
        <dbReference type="ARBA" id="ARBA00022448"/>
    </source>
</evidence>
<keyword evidence="2" id="KW-0813">Transport</keyword>
<organism evidence="8 9">
    <name type="scientific">Corynebacterium accolens</name>
    <dbReference type="NCBI Taxonomy" id="38284"/>
    <lineage>
        <taxon>Bacteria</taxon>
        <taxon>Bacillati</taxon>
        <taxon>Actinomycetota</taxon>
        <taxon>Actinomycetes</taxon>
        <taxon>Mycobacteriales</taxon>
        <taxon>Corynebacteriaceae</taxon>
        <taxon>Corynebacterium</taxon>
    </lineage>
</organism>
<feature type="transmembrane region" description="Helical" evidence="6">
    <location>
        <begin position="12"/>
        <end position="36"/>
    </location>
</feature>
<evidence type="ECO:0000259" key="7">
    <source>
        <dbReference type="PROSITE" id="PS50850"/>
    </source>
</evidence>
<dbReference type="PANTHER" id="PTHR42718:SF9">
    <property type="entry name" value="MAJOR FACILITATOR SUPERFAMILY MULTIDRUG TRANSPORTER MFSC"/>
    <property type="match status" value="1"/>
</dbReference>
<feature type="transmembrane region" description="Helical" evidence="6">
    <location>
        <begin position="166"/>
        <end position="185"/>
    </location>
</feature>
<dbReference type="CDD" id="cd17321">
    <property type="entry name" value="MFS_MMR_MDR_like"/>
    <property type="match status" value="1"/>
</dbReference>
<feature type="transmembrane region" description="Helical" evidence="6">
    <location>
        <begin position="223"/>
        <end position="244"/>
    </location>
</feature>
<feature type="transmembrane region" description="Helical" evidence="6">
    <location>
        <begin position="304"/>
        <end position="323"/>
    </location>
</feature>
<keyword evidence="5 6" id="KW-0472">Membrane</keyword>
<evidence type="ECO:0000313" key="9">
    <source>
        <dbReference type="Proteomes" id="UP000218690"/>
    </source>
</evidence>
<protein>
    <submittedName>
        <fullName evidence="8">MFS transporter</fullName>
    </submittedName>
</protein>
<reference evidence="8 9" key="1">
    <citation type="submission" date="2017-09" db="EMBL/GenBank/DDBJ databases">
        <title>Draft Genome Sequence of Corynebacterium accolens AH4003.</title>
        <authorList>
            <person name="Chen Y."/>
            <person name="Oosthuysen W.F."/>
            <person name="Kelley S."/>
            <person name="Horswill A."/>
        </authorList>
    </citation>
    <scope>NUCLEOTIDE SEQUENCE [LARGE SCALE GENOMIC DNA]</scope>
    <source>
        <strain evidence="8 9">AH4003</strain>
    </source>
</reference>
<evidence type="ECO:0000313" key="8">
    <source>
        <dbReference type="EMBL" id="PCC83985.1"/>
    </source>
</evidence>
<keyword evidence="4 6" id="KW-1133">Transmembrane helix</keyword>
<evidence type="ECO:0000256" key="3">
    <source>
        <dbReference type="ARBA" id="ARBA00022692"/>
    </source>
</evidence>
<feature type="transmembrane region" description="Helical" evidence="6">
    <location>
        <begin position="398"/>
        <end position="419"/>
    </location>
</feature>